<dbReference type="AlphaFoldDB" id="A0A6G0Y0Y7"/>
<evidence type="ECO:0000256" key="2">
    <source>
        <dbReference type="ARBA" id="ARBA00022771"/>
    </source>
</evidence>
<gene>
    <name evidence="7" type="ORF">FWK35_00021509</name>
</gene>
<dbReference type="InterPro" id="IPR006612">
    <property type="entry name" value="THAP_Znf"/>
</dbReference>
<evidence type="ECO:0000256" key="3">
    <source>
        <dbReference type="ARBA" id="ARBA00022833"/>
    </source>
</evidence>
<dbReference type="OrthoDB" id="6605096at2759"/>
<evidence type="ECO:0000256" key="1">
    <source>
        <dbReference type="ARBA" id="ARBA00022723"/>
    </source>
</evidence>
<evidence type="ECO:0000256" key="4">
    <source>
        <dbReference type="ARBA" id="ARBA00023125"/>
    </source>
</evidence>
<keyword evidence="2 5" id="KW-0863">Zinc-finger</keyword>
<feature type="domain" description="THAP-type" evidence="6">
    <location>
        <begin position="434"/>
        <end position="510"/>
    </location>
</feature>
<organism evidence="7 8">
    <name type="scientific">Aphis craccivora</name>
    <name type="common">Cowpea aphid</name>
    <dbReference type="NCBI Taxonomy" id="307492"/>
    <lineage>
        <taxon>Eukaryota</taxon>
        <taxon>Metazoa</taxon>
        <taxon>Ecdysozoa</taxon>
        <taxon>Arthropoda</taxon>
        <taxon>Hexapoda</taxon>
        <taxon>Insecta</taxon>
        <taxon>Pterygota</taxon>
        <taxon>Neoptera</taxon>
        <taxon>Paraneoptera</taxon>
        <taxon>Hemiptera</taxon>
        <taxon>Sternorrhyncha</taxon>
        <taxon>Aphidomorpha</taxon>
        <taxon>Aphidoidea</taxon>
        <taxon>Aphididae</taxon>
        <taxon>Aphidini</taxon>
        <taxon>Aphis</taxon>
        <taxon>Aphis</taxon>
    </lineage>
</organism>
<dbReference type="GO" id="GO:0003677">
    <property type="term" value="F:DNA binding"/>
    <property type="evidence" value="ECO:0007669"/>
    <property type="project" value="UniProtKB-UniRule"/>
</dbReference>
<dbReference type="Pfam" id="PF05485">
    <property type="entry name" value="THAP"/>
    <property type="match status" value="1"/>
</dbReference>
<comment type="caution">
    <text evidence="7">The sequence shown here is derived from an EMBL/GenBank/DDBJ whole genome shotgun (WGS) entry which is preliminary data.</text>
</comment>
<keyword evidence="8" id="KW-1185">Reference proteome</keyword>
<evidence type="ECO:0000256" key="5">
    <source>
        <dbReference type="PROSITE-ProRule" id="PRU00309"/>
    </source>
</evidence>
<dbReference type="Proteomes" id="UP000478052">
    <property type="component" value="Unassembled WGS sequence"/>
</dbReference>
<evidence type="ECO:0000259" key="6">
    <source>
        <dbReference type="PROSITE" id="PS50950"/>
    </source>
</evidence>
<dbReference type="InterPro" id="IPR038441">
    <property type="entry name" value="THAP_Znf_sf"/>
</dbReference>
<reference evidence="7 8" key="1">
    <citation type="submission" date="2019-08" db="EMBL/GenBank/DDBJ databases">
        <title>Whole genome of Aphis craccivora.</title>
        <authorList>
            <person name="Voronova N.V."/>
            <person name="Shulinski R.S."/>
            <person name="Bandarenka Y.V."/>
            <person name="Zhorov D.G."/>
            <person name="Warner D."/>
        </authorList>
    </citation>
    <scope>NUCLEOTIDE SEQUENCE [LARGE SCALE GENOMIC DNA]</scope>
    <source>
        <strain evidence="7">180601</strain>
        <tissue evidence="7">Whole Body</tissue>
    </source>
</reference>
<name>A0A6G0Y0Y7_APHCR</name>
<keyword evidence="4 5" id="KW-0238">DNA-binding</keyword>
<dbReference type="Pfam" id="PF21788">
    <property type="entry name" value="TNP-like_GBD"/>
    <property type="match status" value="2"/>
</dbReference>
<dbReference type="SMART" id="SM00980">
    <property type="entry name" value="THAP"/>
    <property type="match status" value="1"/>
</dbReference>
<evidence type="ECO:0000313" key="8">
    <source>
        <dbReference type="Proteomes" id="UP000478052"/>
    </source>
</evidence>
<dbReference type="Gene3D" id="6.20.210.20">
    <property type="entry name" value="THAP domain"/>
    <property type="match status" value="1"/>
</dbReference>
<dbReference type="Pfam" id="PF21787">
    <property type="entry name" value="TNP-like_RNaseH_N"/>
    <property type="match status" value="2"/>
</dbReference>
<dbReference type="GO" id="GO:0008270">
    <property type="term" value="F:zinc ion binding"/>
    <property type="evidence" value="ECO:0007669"/>
    <property type="project" value="UniProtKB-KW"/>
</dbReference>
<dbReference type="SUPFAM" id="SSF57716">
    <property type="entry name" value="Glucocorticoid receptor-like (DNA-binding domain)"/>
    <property type="match status" value="1"/>
</dbReference>
<dbReference type="PROSITE" id="PS50950">
    <property type="entry name" value="ZF_THAP"/>
    <property type="match status" value="1"/>
</dbReference>
<dbReference type="InterPro" id="IPR048365">
    <property type="entry name" value="TNP-like_RNaseH_N"/>
</dbReference>
<evidence type="ECO:0000313" key="7">
    <source>
        <dbReference type="EMBL" id="KAF0746834.1"/>
    </source>
</evidence>
<keyword evidence="3" id="KW-0862">Zinc</keyword>
<protein>
    <submittedName>
        <fullName evidence="7">THAP-type domain-containing protein</fullName>
    </submittedName>
</protein>
<proteinExistence type="predicted"/>
<dbReference type="InterPro" id="IPR048366">
    <property type="entry name" value="TNP-like_GBD"/>
</dbReference>
<dbReference type="EMBL" id="VUJU01007058">
    <property type="protein sequence ID" value="KAF0746834.1"/>
    <property type="molecule type" value="Genomic_DNA"/>
</dbReference>
<accession>A0A6G0Y0Y7</accession>
<sequence length="1071" mass="122988">MIIKSCTMQINKLSTTRKTKLLSSIGIRRKADLTPKKSKVVYSDQEINQKSYKLLSSIFALPSRSTLNSMLNRIPFKPGVNPHIEENLKFQATKLHKNNKKCILIFDEMSLSAGLKYDKKHDMIFGLQKTEPNTTQQPKFSNHVLVFITTKTSDLVSYLKTVITSVNKTGLNIVATVCDQGGPNKAAINFLMTETRNRYAVLNKEKTNLGFEIEGKEIIPIYDPPHLLKGIRNNLFTKDVIFTLDGTTYTASWDHIVAVYEHDKQNEEFELRTLVKLNDNHINIERSKMKVSNAAQVTNIMINFLAPKHSLLANAVGTAKFCLFMDKTFDLVNARTINSELGKPLRSALRKSNLRYFLPRHVNQDPLECLFGSIRSHVGNCEHDDSENALYNLRQFIESGSDSLLSEDDVNDNLITISMIDMPITLDASFLTDMTIGCIVPGCKSGYNSCVNKHHFFTVPKDPAKLEQWKKAIPRKEFVIKPRQVVCELHFHEEDIIRTKVMTDINGKIVVEKNQCHHLSRPLKHRKPPLLRINPDYIKKNNNLINQENIITVQNNTQLLSFSMIQENINSVVIPKGWSTHIIEKQLIMFSYYSIKIEKQPTYIPTPFIFKRVCVGINLNIKCYIMDKEIDALKFGLEKICSIAELEELVKTFDNSNICNGFKVDDDIQSQKNIIYLAGTQRHFMCQYYILEGSKKCEHCTRAKRSLNRQILRLIINNTPHRIRLLVSHRYRNQLQRLRMIHNVTRNKKNRTMILNKKFKNNIFNLQKQISELTSFSLEERLLKNAVPNNQRIALLQIVSASQVNNKKGCRYSEDWLLLCILFHMRSPCGYNFIRNHDMPLPCVRTIRRYLSLIDKKCGFDPKFLQLFSLVDFGDEGDKGKSFSDKANHGLVFMFVPLADSYAQPIAVFASNGPTKGVVFAQLMIKAITVLEKAGAFIHGVVCDGAAPNRKFWTEMGINGKLNELKNWFEHPTNEKREIFVFADTPHLFKNVHQDEPLIKWDHFVKVHDLDKHNPGNLRVCPKLSISHLMLNSSSKMRVRLAVQVFSNSMAKSLKFYRSYCPALKYSTATY</sequence>
<keyword evidence="1" id="KW-0479">Metal-binding</keyword>